<gene>
    <name evidence="2" type="ORF">CA13_66540</name>
</gene>
<organism evidence="2 3">
    <name type="scientific">Novipirellula herctigrandis</name>
    <dbReference type="NCBI Taxonomy" id="2527986"/>
    <lineage>
        <taxon>Bacteria</taxon>
        <taxon>Pseudomonadati</taxon>
        <taxon>Planctomycetota</taxon>
        <taxon>Planctomycetia</taxon>
        <taxon>Pirellulales</taxon>
        <taxon>Pirellulaceae</taxon>
        <taxon>Novipirellula</taxon>
    </lineage>
</organism>
<dbReference type="EMBL" id="SJPJ01000001">
    <property type="protein sequence ID" value="TWT85172.1"/>
    <property type="molecule type" value="Genomic_DNA"/>
</dbReference>
<sequence>MTADELATLVKSTFALSDYAAERYPADDLERVTAFFGNSLPPLFLAMRGLLRTYAIPGDHLPADEMIHDHQWEVENNPNFTTDHIPFYAIGNGDYLCLSRSAGTKSPVLYVAHDDPTVDTLHVKFDDYLIDADWFLHT</sequence>
<dbReference type="AlphaFoldDB" id="A0A5C5ZCW8"/>
<dbReference type="InterPro" id="IPR018958">
    <property type="entry name" value="Knr4/Smi1-like_dom"/>
</dbReference>
<dbReference type="RefSeq" id="WP_146403222.1">
    <property type="nucleotide sequence ID" value="NZ_SJPJ01000001.1"/>
</dbReference>
<dbReference type="InterPro" id="IPR037883">
    <property type="entry name" value="Knr4/Smi1-like_sf"/>
</dbReference>
<dbReference type="SUPFAM" id="SSF160631">
    <property type="entry name" value="SMI1/KNR4-like"/>
    <property type="match status" value="1"/>
</dbReference>
<accession>A0A5C5ZCW8</accession>
<dbReference type="Pfam" id="PF09346">
    <property type="entry name" value="SMI1_KNR4"/>
    <property type="match status" value="1"/>
</dbReference>
<proteinExistence type="predicted"/>
<evidence type="ECO:0000259" key="1">
    <source>
        <dbReference type="Pfam" id="PF09346"/>
    </source>
</evidence>
<reference evidence="2 3" key="1">
    <citation type="submission" date="2019-02" db="EMBL/GenBank/DDBJ databases">
        <title>Deep-cultivation of Planctomycetes and their phenomic and genomic characterization uncovers novel biology.</title>
        <authorList>
            <person name="Wiegand S."/>
            <person name="Jogler M."/>
            <person name="Boedeker C."/>
            <person name="Pinto D."/>
            <person name="Vollmers J."/>
            <person name="Rivas-Marin E."/>
            <person name="Kohn T."/>
            <person name="Peeters S.H."/>
            <person name="Heuer A."/>
            <person name="Rast P."/>
            <person name="Oberbeckmann S."/>
            <person name="Bunk B."/>
            <person name="Jeske O."/>
            <person name="Meyerdierks A."/>
            <person name="Storesund J.E."/>
            <person name="Kallscheuer N."/>
            <person name="Luecker S."/>
            <person name="Lage O.M."/>
            <person name="Pohl T."/>
            <person name="Merkel B.J."/>
            <person name="Hornburger P."/>
            <person name="Mueller R.-W."/>
            <person name="Bruemmer F."/>
            <person name="Labrenz M."/>
            <person name="Spormann A.M."/>
            <person name="Op Den Camp H."/>
            <person name="Overmann J."/>
            <person name="Amann R."/>
            <person name="Jetten M.S.M."/>
            <person name="Mascher T."/>
            <person name="Medema M.H."/>
            <person name="Devos D.P."/>
            <person name="Kaster A.-K."/>
            <person name="Ovreas L."/>
            <person name="Rohde M."/>
            <person name="Galperin M.Y."/>
            <person name="Jogler C."/>
        </authorList>
    </citation>
    <scope>NUCLEOTIDE SEQUENCE [LARGE SCALE GENOMIC DNA]</scope>
    <source>
        <strain evidence="2 3">CA13</strain>
    </source>
</reference>
<evidence type="ECO:0000313" key="3">
    <source>
        <dbReference type="Proteomes" id="UP000315010"/>
    </source>
</evidence>
<protein>
    <recommendedName>
        <fullName evidence="1">Knr4/Smi1-like domain-containing protein</fullName>
    </recommendedName>
</protein>
<keyword evidence="3" id="KW-1185">Reference proteome</keyword>
<dbReference type="OrthoDB" id="2679045at2"/>
<feature type="domain" description="Knr4/Smi1-like" evidence="1">
    <location>
        <begin position="27"/>
        <end position="130"/>
    </location>
</feature>
<comment type="caution">
    <text evidence="2">The sequence shown here is derived from an EMBL/GenBank/DDBJ whole genome shotgun (WGS) entry which is preliminary data.</text>
</comment>
<dbReference type="Proteomes" id="UP000315010">
    <property type="component" value="Unassembled WGS sequence"/>
</dbReference>
<evidence type="ECO:0000313" key="2">
    <source>
        <dbReference type="EMBL" id="TWT85172.1"/>
    </source>
</evidence>
<name>A0A5C5ZCW8_9BACT</name>